<evidence type="ECO:0000256" key="3">
    <source>
        <dbReference type="ARBA" id="ARBA00023187"/>
    </source>
</evidence>
<feature type="region of interest" description="Disordered" evidence="4">
    <location>
        <begin position="104"/>
        <end position="178"/>
    </location>
</feature>
<feature type="region of interest" description="Disordered" evidence="4">
    <location>
        <begin position="68"/>
        <end position="88"/>
    </location>
</feature>
<dbReference type="PANTHER" id="PTHR12718">
    <property type="entry name" value="CELL CYCLE CONTROL PROTEIN CWF15"/>
    <property type="match status" value="1"/>
</dbReference>
<gene>
    <name evidence="5" type="ORF">FisN_10Lh069</name>
</gene>
<comment type="caution">
    <text evidence="5">The sequence shown here is derived from an EMBL/GenBank/DDBJ whole genome shotgun (WGS) entry which is preliminary data.</text>
</comment>
<dbReference type="OrthoDB" id="30179at2759"/>
<feature type="region of interest" description="Disordered" evidence="4">
    <location>
        <begin position="1"/>
        <end position="29"/>
    </location>
</feature>
<dbReference type="PANTHER" id="PTHR12718:SF2">
    <property type="entry name" value="SPLICEOSOME-ASSOCIATED PROTEIN CWC15 HOMOLOG"/>
    <property type="match status" value="1"/>
</dbReference>
<evidence type="ECO:0000313" key="6">
    <source>
        <dbReference type="Proteomes" id="UP000198406"/>
    </source>
</evidence>
<sequence length="241" mass="27313">MTTAHRPTWKAAVGRSEDGGWSAGGLSSAGRSVYAAPAHTTLKYRKNNNLEQKEALRKSLMALEEVEASAMQKIRRRPLDPAVEERAQQRLLKQTAEVDEVALKAKYDDSDVEDDGEGEGESDLDAEDSDLDDSDSSDDDEDDEAALQAELAKIRAEREEAKRKEQEQLEAQEHERQEEAAIVGNPLLNDSFGQQIKRKWNDGTYESIAYFFRLLVPFRFFSKCMMHPNTHHQFFDRCCLS</sequence>
<feature type="compositionally biased region" description="Basic and acidic residues" evidence="4">
    <location>
        <begin position="77"/>
        <end position="88"/>
    </location>
</feature>
<feature type="compositionally biased region" description="Acidic residues" evidence="4">
    <location>
        <begin position="110"/>
        <end position="145"/>
    </location>
</feature>
<dbReference type="GO" id="GO:0003723">
    <property type="term" value="F:RNA binding"/>
    <property type="evidence" value="ECO:0007669"/>
    <property type="project" value="TreeGrafter"/>
</dbReference>
<keyword evidence="6" id="KW-1185">Reference proteome</keyword>
<dbReference type="Proteomes" id="UP000198406">
    <property type="component" value="Unassembled WGS sequence"/>
</dbReference>
<accession>A0A1Z5JTL2</accession>
<dbReference type="GO" id="GO:0045292">
    <property type="term" value="P:mRNA cis splicing, via spliceosome"/>
    <property type="evidence" value="ECO:0007669"/>
    <property type="project" value="TreeGrafter"/>
</dbReference>
<evidence type="ECO:0008006" key="7">
    <source>
        <dbReference type="Google" id="ProtNLM"/>
    </source>
</evidence>
<proteinExistence type="inferred from homology"/>
<keyword evidence="2" id="KW-0507">mRNA processing</keyword>
<name>A0A1Z5JTL2_FISSO</name>
<feature type="compositionally biased region" description="Basic and acidic residues" evidence="4">
    <location>
        <begin position="152"/>
        <end position="178"/>
    </location>
</feature>
<keyword evidence="3" id="KW-0508">mRNA splicing</keyword>
<protein>
    <recommendedName>
        <fullName evidence="7">Pre-mRNA-splicing factor CWC15</fullName>
    </recommendedName>
</protein>
<organism evidence="5 6">
    <name type="scientific">Fistulifera solaris</name>
    <name type="common">Oleaginous diatom</name>
    <dbReference type="NCBI Taxonomy" id="1519565"/>
    <lineage>
        <taxon>Eukaryota</taxon>
        <taxon>Sar</taxon>
        <taxon>Stramenopiles</taxon>
        <taxon>Ochrophyta</taxon>
        <taxon>Bacillariophyta</taxon>
        <taxon>Bacillariophyceae</taxon>
        <taxon>Bacillariophycidae</taxon>
        <taxon>Naviculales</taxon>
        <taxon>Naviculaceae</taxon>
        <taxon>Fistulifera</taxon>
    </lineage>
</organism>
<dbReference type="InParanoid" id="A0A1Z5JTL2"/>
<evidence type="ECO:0000256" key="1">
    <source>
        <dbReference type="ARBA" id="ARBA00006644"/>
    </source>
</evidence>
<comment type="similarity">
    <text evidence="1">Belongs to the CWC15 family.</text>
</comment>
<evidence type="ECO:0000256" key="2">
    <source>
        <dbReference type="ARBA" id="ARBA00022664"/>
    </source>
</evidence>
<dbReference type="Pfam" id="PF04889">
    <property type="entry name" value="Cwf_Cwc_15"/>
    <property type="match status" value="1"/>
</dbReference>
<evidence type="ECO:0000313" key="5">
    <source>
        <dbReference type="EMBL" id="GAX17216.1"/>
    </source>
</evidence>
<reference evidence="5 6" key="1">
    <citation type="journal article" date="2015" name="Plant Cell">
        <title>Oil accumulation by the oleaginous diatom Fistulifera solaris as revealed by the genome and transcriptome.</title>
        <authorList>
            <person name="Tanaka T."/>
            <person name="Maeda Y."/>
            <person name="Veluchamy A."/>
            <person name="Tanaka M."/>
            <person name="Abida H."/>
            <person name="Marechal E."/>
            <person name="Bowler C."/>
            <person name="Muto M."/>
            <person name="Sunaga Y."/>
            <person name="Tanaka M."/>
            <person name="Yoshino T."/>
            <person name="Taniguchi T."/>
            <person name="Fukuda Y."/>
            <person name="Nemoto M."/>
            <person name="Matsumoto M."/>
            <person name="Wong P.S."/>
            <person name="Aburatani S."/>
            <person name="Fujibuchi W."/>
        </authorList>
    </citation>
    <scope>NUCLEOTIDE SEQUENCE [LARGE SCALE GENOMIC DNA]</scope>
    <source>
        <strain evidence="5 6">JPCC DA0580</strain>
    </source>
</reference>
<evidence type="ECO:0000256" key="4">
    <source>
        <dbReference type="SAM" id="MobiDB-lite"/>
    </source>
</evidence>
<dbReference type="AlphaFoldDB" id="A0A1Z5JTL2"/>
<dbReference type="EMBL" id="BDSP01000114">
    <property type="protein sequence ID" value="GAX17216.1"/>
    <property type="molecule type" value="Genomic_DNA"/>
</dbReference>
<dbReference type="InterPro" id="IPR006973">
    <property type="entry name" value="Cwf_Cwc_15"/>
</dbReference>
<dbReference type="GO" id="GO:0071013">
    <property type="term" value="C:catalytic step 2 spliceosome"/>
    <property type="evidence" value="ECO:0007669"/>
    <property type="project" value="TreeGrafter"/>
</dbReference>